<evidence type="ECO:0000313" key="2">
    <source>
        <dbReference type="EMBL" id="JAD76854.1"/>
    </source>
</evidence>
<reference evidence="2" key="1">
    <citation type="submission" date="2014-09" db="EMBL/GenBank/DDBJ databases">
        <authorList>
            <person name="Magalhaes I.L.F."/>
            <person name="Oliveira U."/>
            <person name="Santos F.R."/>
            <person name="Vidigal T.H.D.A."/>
            <person name="Brescovit A.D."/>
            <person name="Santos A.J."/>
        </authorList>
    </citation>
    <scope>NUCLEOTIDE SEQUENCE</scope>
    <source>
        <tissue evidence="2">Shoot tissue taken approximately 20 cm above the soil surface</tissue>
    </source>
</reference>
<keyword evidence="1" id="KW-0812">Transmembrane</keyword>
<sequence>MAEVVSTTVTASVIVSCFFLLFFFELPLFSTNFGPDGACSPCSSRLIASTLPFGFLDRELQLDSGTFTLSVPPKSPLESWTARPGPLASFSPSFGLNDSSAFSLISCNSEFS</sequence>
<dbReference type="AlphaFoldDB" id="A0A0A9CKL6"/>
<organism evidence="2">
    <name type="scientific">Arundo donax</name>
    <name type="common">Giant reed</name>
    <name type="synonym">Donax arundinaceus</name>
    <dbReference type="NCBI Taxonomy" id="35708"/>
    <lineage>
        <taxon>Eukaryota</taxon>
        <taxon>Viridiplantae</taxon>
        <taxon>Streptophyta</taxon>
        <taxon>Embryophyta</taxon>
        <taxon>Tracheophyta</taxon>
        <taxon>Spermatophyta</taxon>
        <taxon>Magnoliopsida</taxon>
        <taxon>Liliopsida</taxon>
        <taxon>Poales</taxon>
        <taxon>Poaceae</taxon>
        <taxon>PACMAD clade</taxon>
        <taxon>Arundinoideae</taxon>
        <taxon>Arundineae</taxon>
        <taxon>Arundo</taxon>
    </lineage>
</organism>
<evidence type="ECO:0000256" key="1">
    <source>
        <dbReference type="SAM" id="Phobius"/>
    </source>
</evidence>
<keyword evidence="1" id="KW-0472">Membrane</keyword>
<dbReference type="EMBL" id="GBRH01221041">
    <property type="protein sequence ID" value="JAD76854.1"/>
    <property type="molecule type" value="Transcribed_RNA"/>
</dbReference>
<protein>
    <submittedName>
        <fullName evidence="2">Uncharacterized protein</fullName>
    </submittedName>
</protein>
<feature type="transmembrane region" description="Helical" evidence="1">
    <location>
        <begin position="6"/>
        <end position="24"/>
    </location>
</feature>
<reference evidence="2" key="2">
    <citation type="journal article" date="2015" name="Data Brief">
        <title>Shoot transcriptome of the giant reed, Arundo donax.</title>
        <authorList>
            <person name="Barrero R.A."/>
            <person name="Guerrero F.D."/>
            <person name="Moolhuijzen P."/>
            <person name="Goolsby J.A."/>
            <person name="Tidwell J."/>
            <person name="Bellgard S.E."/>
            <person name="Bellgard M.I."/>
        </authorList>
    </citation>
    <scope>NUCLEOTIDE SEQUENCE</scope>
    <source>
        <tissue evidence="2">Shoot tissue taken approximately 20 cm above the soil surface</tissue>
    </source>
</reference>
<name>A0A0A9CKL6_ARUDO</name>
<keyword evidence="1" id="KW-1133">Transmembrane helix</keyword>
<accession>A0A0A9CKL6</accession>
<proteinExistence type="predicted"/>